<dbReference type="Proteomes" id="UP001162261">
    <property type="component" value="Unassembled WGS sequence"/>
</dbReference>
<reference evidence="1" key="1">
    <citation type="submission" date="2022-09" db="EMBL/GenBank/DDBJ databases">
        <title>Intensive care unit water sources are persistently colonized with multi-drug resistant bacteria and are the site of extensive horizontal gene transfer of antibiotic resistance genes.</title>
        <authorList>
            <person name="Diorio-Toth L."/>
        </authorList>
    </citation>
    <scope>NUCLEOTIDE SEQUENCE</scope>
    <source>
        <strain evidence="2">GD03649</strain>
        <strain evidence="1">GD03920</strain>
    </source>
</reference>
<gene>
    <name evidence="1" type="ORF">N5C10_13245</name>
    <name evidence="2" type="ORF">N5J46_07435</name>
</gene>
<sequence length="273" mass="31154">MDWYSTEKFEKSLLSIKFTGDELEHHGVSIYDLSECLLALQRIIHKAHLAQENRLYKGSYPKKEIREKLALQLGSRKKGSDLFALVPLIADPNINEALRKAFDYVISGVVGYYTGDVIERLKNEKDDNKKIFIGAIHTEVANIVNRIDTIGGVEGISLGSPLLGRETIAAFDANTKDYLNSIKDEYYLGSYREIKGSVYKFYPNSNLVGIRRSGGNTVSVWLSKEDFDQIRYLKESNPIYCFKGHPRYKFGVETKQISEFEADEIEYITRELV</sequence>
<dbReference type="EMBL" id="JAOCLH010000010">
    <property type="protein sequence ID" value="MDH2172260.1"/>
    <property type="molecule type" value="Genomic_DNA"/>
</dbReference>
<dbReference type="AlphaFoldDB" id="A0AA42MW28"/>
<name>A0AA42MW28_ACIJO</name>
<evidence type="ECO:0000313" key="2">
    <source>
        <dbReference type="EMBL" id="MDH2172260.1"/>
    </source>
</evidence>
<evidence type="ECO:0000313" key="1">
    <source>
        <dbReference type="EMBL" id="MDH0970171.1"/>
    </source>
</evidence>
<dbReference type="Proteomes" id="UP001159915">
    <property type="component" value="Unassembled WGS sequence"/>
</dbReference>
<organism evidence="1 3">
    <name type="scientific">Acinetobacter johnsonii</name>
    <dbReference type="NCBI Taxonomy" id="40214"/>
    <lineage>
        <taxon>Bacteria</taxon>
        <taxon>Pseudomonadati</taxon>
        <taxon>Pseudomonadota</taxon>
        <taxon>Gammaproteobacteria</taxon>
        <taxon>Moraxellales</taxon>
        <taxon>Moraxellaceae</taxon>
        <taxon>Acinetobacter</taxon>
    </lineage>
</organism>
<proteinExistence type="predicted"/>
<accession>A0AA42MW28</accession>
<dbReference type="EMBL" id="JAOCBE010000001">
    <property type="protein sequence ID" value="MDH0970171.1"/>
    <property type="molecule type" value="Genomic_DNA"/>
</dbReference>
<evidence type="ECO:0000313" key="3">
    <source>
        <dbReference type="Proteomes" id="UP001159915"/>
    </source>
</evidence>
<comment type="caution">
    <text evidence="1">The sequence shown here is derived from an EMBL/GenBank/DDBJ whole genome shotgun (WGS) entry which is preliminary data.</text>
</comment>
<protein>
    <submittedName>
        <fullName evidence="1">Uncharacterized protein</fullName>
    </submittedName>
</protein>
<dbReference type="RefSeq" id="WP_125281707.1">
    <property type="nucleotide sequence ID" value="NZ_CP068187.1"/>
</dbReference>